<dbReference type="EMBL" id="CP001798">
    <property type="protein sequence ID" value="ADE13573.1"/>
    <property type="molecule type" value="Genomic_DNA"/>
</dbReference>
<dbReference type="RefSeq" id="WP_013031469.1">
    <property type="nucleotide sequence ID" value="NC_013960.1"/>
</dbReference>
<dbReference type="PANTHER" id="PTHR43861">
    <property type="entry name" value="TRANS-ACONITATE 2-METHYLTRANSFERASE-RELATED"/>
    <property type="match status" value="1"/>
</dbReference>
<dbReference type="Pfam" id="PF08241">
    <property type="entry name" value="Methyltransf_11"/>
    <property type="match status" value="1"/>
</dbReference>
<protein>
    <submittedName>
        <fullName evidence="2">Methyltransferase type 11</fullName>
    </submittedName>
</protein>
<dbReference type="Gene3D" id="3.40.50.150">
    <property type="entry name" value="Vaccinia Virus protein VP39"/>
    <property type="match status" value="1"/>
</dbReference>
<name>D5BVE5_NITHN</name>
<feature type="domain" description="Methyltransferase type 11" evidence="1">
    <location>
        <begin position="40"/>
        <end position="132"/>
    </location>
</feature>
<dbReference type="GO" id="GO:0008757">
    <property type="term" value="F:S-adenosylmethionine-dependent methyltransferase activity"/>
    <property type="evidence" value="ECO:0007669"/>
    <property type="project" value="InterPro"/>
</dbReference>
<keyword evidence="2" id="KW-0489">Methyltransferase</keyword>
<sequence>MIDAKPQSHAALDSDSRVRKAMKIGRLLSQVTDLQGACVLEIGAGAGYIASFLASRVGAGGAVSAVDIIDQRQVCDGFDFRLVSDTALPFDDDSFDICVSNHVLEHVGDPKAQAAHLREIQRVLRPAGWLYLAVPNRWALIEPHFKLPLLSWLPPSLRDTYVRITGRGQRYDCHPPTHAELEALLHGAGYRTREVSFEGIKAVGDIETGPGLKRWLCKHPRFWALPLRVLLPSHLYLARYP</sequence>
<dbReference type="HOGENOM" id="CLU_062593_0_0_6"/>
<dbReference type="KEGG" id="nhl:Nhal_0380"/>
<organism evidence="2 3">
    <name type="scientific">Nitrosococcus halophilus (strain Nc4)</name>
    <dbReference type="NCBI Taxonomy" id="472759"/>
    <lineage>
        <taxon>Bacteria</taxon>
        <taxon>Pseudomonadati</taxon>
        <taxon>Pseudomonadota</taxon>
        <taxon>Gammaproteobacteria</taxon>
        <taxon>Chromatiales</taxon>
        <taxon>Chromatiaceae</taxon>
        <taxon>Nitrosococcus</taxon>
    </lineage>
</organism>
<dbReference type="CDD" id="cd02440">
    <property type="entry name" value="AdoMet_MTases"/>
    <property type="match status" value="1"/>
</dbReference>
<dbReference type="AlphaFoldDB" id="D5BVE5"/>
<proteinExistence type="predicted"/>
<accession>D5BVE5</accession>
<dbReference type="eggNOG" id="COG2226">
    <property type="taxonomic scope" value="Bacteria"/>
</dbReference>
<keyword evidence="3" id="KW-1185">Reference proteome</keyword>
<gene>
    <name evidence="2" type="ordered locus">Nhal_0380</name>
</gene>
<evidence type="ECO:0000313" key="3">
    <source>
        <dbReference type="Proteomes" id="UP000001844"/>
    </source>
</evidence>
<dbReference type="OrthoDB" id="932345at2"/>
<evidence type="ECO:0000259" key="1">
    <source>
        <dbReference type="Pfam" id="PF08241"/>
    </source>
</evidence>
<dbReference type="GO" id="GO:0032259">
    <property type="term" value="P:methylation"/>
    <property type="evidence" value="ECO:0007669"/>
    <property type="project" value="UniProtKB-KW"/>
</dbReference>
<dbReference type="SUPFAM" id="SSF53335">
    <property type="entry name" value="S-adenosyl-L-methionine-dependent methyltransferases"/>
    <property type="match status" value="1"/>
</dbReference>
<dbReference type="InterPro" id="IPR029063">
    <property type="entry name" value="SAM-dependent_MTases_sf"/>
</dbReference>
<dbReference type="Proteomes" id="UP000001844">
    <property type="component" value="Chromosome"/>
</dbReference>
<evidence type="ECO:0000313" key="2">
    <source>
        <dbReference type="EMBL" id="ADE13573.1"/>
    </source>
</evidence>
<dbReference type="STRING" id="472759.Nhal_0380"/>
<reference evidence="3" key="1">
    <citation type="submission" date="2010-04" db="EMBL/GenBank/DDBJ databases">
        <title>Complete genome sequence of Nitrosococcus halophilus Nc4, a salt-adapted, aerobic obligate ammonia-oxidizing sulfur purple bacterium.</title>
        <authorList>
            <consortium name="US DOE Joint Genome Institute"/>
            <person name="Campbell M.A."/>
            <person name="Malfatti S.A."/>
            <person name="Chain P.S.G."/>
            <person name="Heidelberg J.F."/>
            <person name="Ward B.B."/>
            <person name="Klotz M.G."/>
        </authorList>
    </citation>
    <scope>NUCLEOTIDE SEQUENCE [LARGE SCALE GENOMIC DNA]</scope>
    <source>
        <strain evidence="3">Nc4</strain>
    </source>
</reference>
<dbReference type="InterPro" id="IPR013216">
    <property type="entry name" value="Methyltransf_11"/>
</dbReference>
<keyword evidence="2" id="KW-0808">Transferase</keyword>